<feature type="region of interest" description="Disordered" evidence="2">
    <location>
        <begin position="1"/>
        <end position="24"/>
    </location>
</feature>
<dbReference type="Proteomes" id="UP000559256">
    <property type="component" value="Unassembled WGS sequence"/>
</dbReference>
<keyword evidence="5" id="KW-1185">Reference proteome</keyword>
<proteinExistence type="predicted"/>
<keyword evidence="3" id="KW-1133">Transmembrane helix</keyword>
<protein>
    <submittedName>
        <fullName evidence="4">Uncharacterized protein</fullName>
    </submittedName>
</protein>
<name>A0A8H5GRY1_9AGAR</name>
<evidence type="ECO:0000256" key="3">
    <source>
        <dbReference type="SAM" id="Phobius"/>
    </source>
</evidence>
<dbReference type="AlphaFoldDB" id="A0A8H5GRY1"/>
<keyword evidence="3" id="KW-0812">Transmembrane</keyword>
<feature type="transmembrane region" description="Helical" evidence="3">
    <location>
        <begin position="33"/>
        <end position="54"/>
    </location>
</feature>
<evidence type="ECO:0000313" key="4">
    <source>
        <dbReference type="EMBL" id="KAF5369883.1"/>
    </source>
</evidence>
<evidence type="ECO:0000256" key="1">
    <source>
        <dbReference type="SAM" id="Coils"/>
    </source>
</evidence>
<keyword evidence="3" id="KW-0472">Membrane</keyword>
<gene>
    <name evidence="4" type="ORF">D9758_001213</name>
</gene>
<evidence type="ECO:0000313" key="5">
    <source>
        <dbReference type="Proteomes" id="UP000559256"/>
    </source>
</evidence>
<accession>A0A8H5GRY1</accession>
<dbReference type="EMBL" id="JAACJM010000012">
    <property type="protein sequence ID" value="KAF5369883.1"/>
    <property type="molecule type" value="Genomic_DNA"/>
</dbReference>
<comment type="caution">
    <text evidence="4">The sequence shown here is derived from an EMBL/GenBank/DDBJ whole genome shotgun (WGS) entry which is preliminary data.</text>
</comment>
<feature type="coiled-coil region" evidence="1">
    <location>
        <begin position="57"/>
        <end position="84"/>
    </location>
</feature>
<sequence>MTRVSFPQDMKATRSLRYSTHPRSPHAQWYSDVVPAMIPMFLLGSAVYLGLQLAHTRLSHEKHMEAAQQRVAALEVQVDELQHIRAQNHAPSPSRSKSWLW</sequence>
<evidence type="ECO:0000256" key="2">
    <source>
        <dbReference type="SAM" id="MobiDB-lite"/>
    </source>
</evidence>
<keyword evidence="1" id="KW-0175">Coiled coil</keyword>
<reference evidence="4 5" key="1">
    <citation type="journal article" date="2020" name="ISME J.">
        <title>Uncovering the hidden diversity of litter-decomposition mechanisms in mushroom-forming fungi.</title>
        <authorList>
            <person name="Floudas D."/>
            <person name="Bentzer J."/>
            <person name="Ahren D."/>
            <person name="Johansson T."/>
            <person name="Persson P."/>
            <person name="Tunlid A."/>
        </authorList>
    </citation>
    <scope>NUCLEOTIDE SEQUENCE [LARGE SCALE GENOMIC DNA]</scope>
    <source>
        <strain evidence="4 5">CBS 291.85</strain>
    </source>
</reference>
<organism evidence="4 5">
    <name type="scientific">Tetrapyrgos nigripes</name>
    <dbReference type="NCBI Taxonomy" id="182062"/>
    <lineage>
        <taxon>Eukaryota</taxon>
        <taxon>Fungi</taxon>
        <taxon>Dikarya</taxon>
        <taxon>Basidiomycota</taxon>
        <taxon>Agaricomycotina</taxon>
        <taxon>Agaricomycetes</taxon>
        <taxon>Agaricomycetidae</taxon>
        <taxon>Agaricales</taxon>
        <taxon>Marasmiineae</taxon>
        <taxon>Marasmiaceae</taxon>
        <taxon>Tetrapyrgos</taxon>
    </lineage>
</organism>
<dbReference type="OrthoDB" id="3359404at2759"/>